<dbReference type="Pfam" id="PF13550">
    <property type="entry name" value="Phage-tail_3"/>
    <property type="match status" value="1"/>
</dbReference>
<proteinExistence type="predicted"/>
<dbReference type="EMBL" id="JX100809">
    <property type="protein sequence ID" value="AFU88413.1"/>
    <property type="molecule type" value="Genomic_DNA"/>
</dbReference>
<accession>K4JWY7</accession>
<name>K4JWY7_9CAUD</name>
<dbReference type="InterPro" id="IPR007110">
    <property type="entry name" value="Ig-like_dom"/>
</dbReference>
<reference evidence="2 3" key="1">
    <citation type="journal article" date="2012" name="BMC Genomics">
        <title>The Caulobacter crescentus phage phiCbK: genomics of a canonical phage.</title>
        <authorList>
            <person name="Gill J.J."/>
            <person name="Berry J.D."/>
            <person name="Russell W.K."/>
            <person name="Lessor L."/>
            <person name="Escobar Garcia D.A."/>
            <person name="Hernandez D."/>
            <person name="Kane A."/>
            <person name="Keene J."/>
            <person name="Maddox M."/>
            <person name="Martin R."/>
            <person name="Mohan S."/>
            <person name="Thorn A.M."/>
            <person name="Russell D.H."/>
            <person name="Young R."/>
        </authorList>
    </citation>
    <scope>NUCLEOTIDE SEQUENCE [LARGE SCALE GENOMIC DNA]</scope>
</reference>
<protein>
    <submittedName>
        <fullName evidence="2">Putative tail protein</fullName>
    </submittedName>
</protein>
<dbReference type="PROSITE" id="PS50835">
    <property type="entry name" value="IG_LIKE"/>
    <property type="match status" value="1"/>
</dbReference>
<evidence type="ECO:0000313" key="2">
    <source>
        <dbReference type="EMBL" id="AFU88413.1"/>
    </source>
</evidence>
<dbReference type="Pfam" id="PF23666">
    <property type="entry name" value="Rcc01698_C"/>
    <property type="match status" value="1"/>
</dbReference>
<dbReference type="GeneID" id="13996630"/>
<keyword evidence="3" id="KW-1185">Reference proteome</keyword>
<organism evidence="2 3">
    <name type="scientific">Caulobacter phage CcrSwift</name>
    <dbReference type="NCBI Taxonomy" id="2927984"/>
    <lineage>
        <taxon>Viruses</taxon>
        <taxon>Duplodnaviria</taxon>
        <taxon>Heunggongvirae</taxon>
        <taxon>Uroviricota</taxon>
        <taxon>Caudoviricetes</taxon>
        <taxon>Jeanschmidtviridae</taxon>
        <taxon>Shapirovirus</taxon>
        <taxon>Shapirovirus swift</taxon>
    </lineage>
</organism>
<dbReference type="RefSeq" id="YP_006989828.1">
    <property type="nucleotide sequence ID" value="NC_019411.1"/>
</dbReference>
<dbReference type="InterPro" id="IPR032876">
    <property type="entry name" value="J_dom"/>
</dbReference>
<gene>
    <name evidence="2" type="ORF">CcrSwift_gp095</name>
</gene>
<sequence>MAAAIALPIVSAIVSTAISYAFPSDGPRLRDTKVSASTYGNVIPEIYGTARVGGNMIWSKPFTEKKKKKRAGKGGSYYNEYTYYCDFAMAFCRGPVKEVRRIWADGKVIYDTTGGSEVIDNNKYRFRFYPGDEAQLPDSLIVEDKGADYAPAYRGLCYVVFDDFALADFGNRIPQIMAEVYAGDEGGAAITDIVPLPSSPVTGGSYQLGQMMIDADRGYFYLVDSVSNPAGTVLRRFLLANGKEDRREIVSIPQAQFPPSVYDSPDLTSVRAVTSKGELLCVFGGINNYMRIEKLDPYSWQSLGTIGRSYPFEGTPENSLEHSNTNFEISRDEKGNYLCLTLGVFGEYNIFDPSDMSFKGKGEMAGWGGPATPMYICARQGGSAASRRFYHVTYTGGASLQVCSLGEVLYNHPLDHPGDSQTATSWAFWDEGDPGVVFFYSDGPNRYIAKWSESTGVLAWKTQLRNGDPFCGYGVYGLRARIKDNEFHWVYNKHLFSINTATGQWIDRTFDQDFYKSDNDKTAEQVNDGDKGLLLPRDISEDYVIYDPRRNIVICIGAIQAQNGIVHVGGYTGGKTSVGAIVERLLVSTGQMTSNDYDLTPLYDIPVYGYGYASSTDIKSIIAELRNLFMFDLVESDGRLVARVRGDQDPDAEVPWKLLGSQGGPTPDKADYWKETRMSESDLPASIDLTYSNIDDDYNPSTAKSKRIASPVATMLSRQQVKAECNLVMDATEAKNRVNIMLYTQWEERTQHQTALPWLYANLDASDLISVTMEDGRNYFERIGSIEFGADFSSRLETYGTDSGAYLSDKTGDGGGAGRPTVVPAPKPVVGFILNTPLLRDTHDSGGNFSNWYSAIGAGAPGVFLGGTMFKSANSQDYIDLYQEPESAEWGTVMGVVPSPSHGWFALDWETRITITPAVDFFELESITDDELWEGLNLVMIGDEVLQFRDAVQNADGTWTIWNLLRGRRGTQYACDNHKAGERFLFLDERSIEFQAENLDTSGQNRWYKAVGSGMSLFETDPIQINYQPRDLMPYRPADIRRAVAGGDVTVTWKRRTRFTATLKDGTGEVSLNEGTEAYEAYVLATSYAGDLSRQDAPAVYRRKYTLTSPSFTYTAAEQAADGFDVNLDTLHVVIYQLSSVVGRGFPGARSIESWQDF</sequence>
<dbReference type="Proteomes" id="UP000000460">
    <property type="component" value="Segment"/>
</dbReference>
<evidence type="ECO:0000259" key="1">
    <source>
        <dbReference type="PROSITE" id="PS50835"/>
    </source>
</evidence>
<feature type="domain" description="Ig-like" evidence="1">
    <location>
        <begin position="259"/>
        <end position="339"/>
    </location>
</feature>
<evidence type="ECO:0000313" key="3">
    <source>
        <dbReference type="Proteomes" id="UP000000460"/>
    </source>
</evidence>
<dbReference type="InterPro" id="IPR056490">
    <property type="entry name" value="Rcc01698_C"/>
</dbReference>
<dbReference type="KEGG" id="vg:13996630"/>